<protein>
    <submittedName>
        <fullName evidence="1">Uncharacterized protein</fullName>
    </submittedName>
</protein>
<organism evidence="1 2">
    <name type="scientific">Aegilops tauschii subsp. strangulata</name>
    <name type="common">Goatgrass</name>
    <dbReference type="NCBI Taxonomy" id="200361"/>
    <lineage>
        <taxon>Eukaryota</taxon>
        <taxon>Viridiplantae</taxon>
        <taxon>Streptophyta</taxon>
        <taxon>Embryophyta</taxon>
        <taxon>Tracheophyta</taxon>
        <taxon>Spermatophyta</taxon>
        <taxon>Magnoliopsida</taxon>
        <taxon>Liliopsida</taxon>
        <taxon>Poales</taxon>
        <taxon>Poaceae</taxon>
        <taxon>BOP clade</taxon>
        <taxon>Pooideae</taxon>
        <taxon>Triticodae</taxon>
        <taxon>Triticeae</taxon>
        <taxon>Triticinae</taxon>
        <taxon>Aegilops</taxon>
    </lineage>
</organism>
<reference evidence="1" key="4">
    <citation type="submission" date="2019-03" db="UniProtKB">
        <authorList>
            <consortium name="EnsemblPlants"/>
        </authorList>
    </citation>
    <scope>IDENTIFICATION</scope>
</reference>
<reference evidence="2" key="1">
    <citation type="journal article" date="2014" name="Science">
        <title>Ancient hybridizations among the ancestral genomes of bread wheat.</title>
        <authorList>
            <consortium name="International Wheat Genome Sequencing Consortium,"/>
            <person name="Marcussen T."/>
            <person name="Sandve S.R."/>
            <person name="Heier L."/>
            <person name="Spannagl M."/>
            <person name="Pfeifer M."/>
            <person name="Jakobsen K.S."/>
            <person name="Wulff B.B."/>
            <person name="Steuernagel B."/>
            <person name="Mayer K.F."/>
            <person name="Olsen O.A."/>
        </authorList>
    </citation>
    <scope>NUCLEOTIDE SEQUENCE [LARGE SCALE GENOMIC DNA]</scope>
    <source>
        <strain evidence="2">cv. AL8/78</strain>
    </source>
</reference>
<reference evidence="1" key="3">
    <citation type="journal article" date="2017" name="Nature">
        <title>Genome sequence of the progenitor of the wheat D genome Aegilops tauschii.</title>
        <authorList>
            <person name="Luo M.C."/>
            <person name="Gu Y.Q."/>
            <person name="Puiu D."/>
            <person name="Wang H."/>
            <person name="Twardziok S.O."/>
            <person name="Deal K.R."/>
            <person name="Huo N."/>
            <person name="Zhu T."/>
            <person name="Wang L."/>
            <person name="Wang Y."/>
            <person name="McGuire P.E."/>
            <person name="Liu S."/>
            <person name="Long H."/>
            <person name="Ramasamy R.K."/>
            <person name="Rodriguez J.C."/>
            <person name="Van S.L."/>
            <person name="Yuan L."/>
            <person name="Wang Z."/>
            <person name="Xia Z."/>
            <person name="Xiao L."/>
            <person name="Anderson O.D."/>
            <person name="Ouyang S."/>
            <person name="Liang Y."/>
            <person name="Zimin A.V."/>
            <person name="Pertea G."/>
            <person name="Qi P."/>
            <person name="Bennetzen J.L."/>
            <person name="Dai X."/>
            <person name="Dawson M.W."/>
            <person name="Muller H.G."/>
            <person name="Kugler K."/>
            <person name="Rivarola-Duarte L."/>
            <person name="Spannagl M."/>
            <person name="Mayer K.F.X."/>
            <person name="Lu F.H."/>
            <person name="Bevan M.W."/>
            <person name="Leroy P."/>
            <person name="Li P."/>
            <person name="You F.M."/>
            <person name="Sun Q."/>
            <person name="Liu Z."/>
            <person name="Lyons E."/>
            <person name="Wicker T."/>
            <person name="Salzberg S.L."/>
            <person name="Devos K.M."/>
            <person name="Dvorak J."/>
        </authorList>
    </citation>
    <scope>NUCLEOTIDE SEQUENCE [LARGE SCALE GENOMIC DNA]</scope>
    <source>
        <strain evidence="1">cv. AL8/78</strain>
    </source>
</reference>
<dbReference type="Gramene" id="AET6Gv20546700.3">
    <property type="protein sequence ID" value="AET6Gv20546700.3"/>
    <property type="gene ID" value="AET6Gv20546700"/>
</dbReference>
<sequence length="68" mass="7067">LALVICAADSINSTSVFSLDSLLRPCSYSLARTPAAQLTGAAMGWPSTVLGLAPILVDLSDRSTATEW</sequence>
<keyword evidence="2" id="KW-1185">Reference proteome</keyword>
<dbReference type="Proteomes" id="UP000015105">
    <property type="component" value="Chromosome 6D"/>
</dbReference>
<reference evidence="1" key="5">
    <citation type="journal article" date="2021" name="G3 (Bethesda)">
        <title>Aegilops tauschii genome assembly Aet v5.0 features greater sequence contiguity and improved annotation.</title>
        <authorList>
            <person name="Wang L."/>
            <person name="Zhu T."/>
            <person name="Rodriguez J.C."/>
            <person name="Deal K.R."/>
            <person name="Dubcovsky J."/>
            <person name="McGuire P.E."/>
            <person name="Lux T."/>
            <person name="Spannagl M."/>
            <person name="Mayer K.F.X."/>
            <person name="Baldrich P."/>
            <person name="Meyers B.C."/>
            <person name="Huo N."/>
            <person name="Gu Y.Q."/>
            <person name="Zhou H."/>
            <person name="Devos K.M."/>
            <person name="Bennetzen J.L."/>
            <person name="Unver T."/>
            <person name="Budak H."/>
            <person name="Gulick P.J."/>
            <person name="Galiba G."/>
            <person name="Kalapos B."/>
            <person name="Nelson D.R."/>
            <person name="Li P."/>
            <person name="You F.M."/>
            <person name="Luo M.C."/>
            <person name="Dvorak J."/>
        </authorList>
    </citation>
    <scope>NUCLEOTIDE SEQUENCE [LARGE SCALE GENOMIC DNA]</scope>
    <source>
        <strain evidence="1">cv. AL8/78</strain>
    </source>
</reference>
<dbReference type="AlphaFoldDB" id="A0A453NYS0"/>
<name>A0A453NYS0_AEGTS</name>
<accession>A0A453NYS0</accession>
<proteinExistence type="predicted"/>
<evidence type="ECO:0000313" key="1">
    <source>
        <dbReference type="EnsemblPlants" id="AET6Gv20546700.3"/>
    </source>
</evidence>
<dbReference type="EnsemblPlants" id="AET6Gv20546700.3">
    <property type="protein sequence ID" value="AET6Gv20546700.3"/>
    <property type="gene ID" value="AET6Gv20546700"/>
</dbReference>
<evidence type="ECO:0000313" key="2">
    <source>
        <dbReference type="Proteomes" id="UP000015105"/>
    </source>
</evidence>
<reference evidence="2" key="2">
    <citation type="journal article" date="2017" name="Nat. Plants">
        <title>The Aegilops tauschii genome reveals multiple impacts of transposons.</title>
        <authorList>
            <person name="Zhao G."/>
            <person name="Zou C."/>
            <person name="Li K."/>
            <person name="Wang K."/>
            <person name="Li T."/>
            <person name="Gao L."/>
            <person name="Zhang X."/>
            <person name="Wang H."/>
            <person name="Yang Z."/>
            <person name="Liu X."/>
            <person name="Jiang W."/>
            <person name="Mao L."/>
            <person name="Kong X."/>
            <person name="Jiao Y."/>
            <person name="Jia J."/>
        </authorList>
    </citation>
    <scope>NUCLEOTIDE SEQUENCE [LARGE SCALE GENOMIC DNA]</scope>
    <source>
        <strain evidence="2">cv. AL8/78</strain>
    </source>
</reference>